<feature type="transmembrane region" description="Helical" evidence="1">
    <location>
        <begin position="12"/>
        <end position="41"/>
    </location>
</feature>
<evidence type="ECO:0000256" key="1">
    <source>
        <dbReference type="SAM" id="Phobius"/>
    </source>
</evidence>
<proteinExistence type="predicted"/>
<evidence type="ECO:0000313" key="3">
    <source>
        <dbReference type="Proteomes" id="UP000031443"/>
    </source>
</evidence>
<evidence type="ECO:0000313" key="2">
    <source>
        <dbReference type="EMBL" id="EMP31252.1"/>
    </source>
</evidence>
<dbReference type="EMBL" id="KB546240">
    <property type="protein sequence ID" value="EMP31252.1"/>
    <property type="molecule type" value="Genomic_DNA"/>
</dbReference>
<feature type="transmembrane region" description="Helical" evidence="1">
    <location>
        <begin position="172"/>
        <end position="198"/>
    </location>
</feature>
<keyword evidence="3" id="KW-1185">Reference proteome</keyword>
<name>M7BSY7_CHEMY</name>
<accession>M7BSY7</accession>
<dbReference type="Proteomes" id="UP000031443">
    <property type="component" value="Unassembled WGS sequence"/>
</dbReference>
<keyword evidence="1" id="KW-0812">Transmembrane</keyword>
<feature type="transmembrane region" description="Helical" evidence="1">
    <location>
        <begin position="111"/>
        <end position="134"/>
    </location>
</feature>
<organism evidence="2 3">
    <name type="scientific">Chelonia mydas</name>
    <name type="common">Green sea-turtle</name>
    <name type="synonym">Chelonia agassizi</name>
    <dbReference type="NCBI Taxonomy" id="8469"/>
    <lineage>
        <taxon>Eukaryota</taxon>
        <taxon>Metazoa</taxon>
        <taxon>Chordata</taxon>
        <taxon>Craniata</taxon>
        <taxon>Vertebrata</taxon>
        <taxon>Euteleostomi</taxon>
        <taxon>Archelosauria</taxon>
        <taxon>Testudinata</taxon>
        <taxon>Testudines</taxon>
        <taxon>Cryptodira</taxon>
        <taxon>Durocryptodira</taxon>
        <taxon>Americhelydia</taxon>
        <taxon>Chelonioidea</taxon>
        <taxon>Cheloniidae</taxon>
        <taxon>Chelonia</taxon>
    </lineage>
</organism>
<feature type="transmembrane region" description="Helical" evidence="1">
    <location>
        <begin position="72"/>
        <end position="91"/>
    </location>
</feature>
<keyword evidence="1" id="KW-1133">Transmembrane helix</keyword>
<dbReference type="AlphaFoldDB" id="M7BSY7"/>
<feature type="transmembrane region" description="Helical" evidence="1">
    <location>
        <begin position="146"/>
        <end position="165"/>
    </location>
</feature>
<sequence>MRPVGRGILHGLRSVLCFLAAAIIFIFLIRIGSIFLFSLFLPGVVLVNKVGPAILVCFKALLPITEVLLNELFRALVIFLISLSPPIFLYLCLQKMLLPVFIKLLRLAWRLLAFLALVLCYDLILRIAFIFLMLLWLPGVVFSQQVFPAMLILCQTLMPCVDVMANHLLPALGIFLASLSLPVFLFFCFKLILLPFYFKLFQLVFLAP</sequence>
<keyword evidence="1" id="KW-0472">Membrane</keyword>
<reference evidence="3" key="1">
    <citation type="journal article" date="2013" name="Nat. Genet.">
        <title>The draft genomes of soft-shell turtle and green sea turtle yield insights into the development and evolution of the turtle-specific body plan.</title>
        <authorList>
            <person name="Wang Z."/>
            <person name="Pascual-Anaya J."/>
            <person name="Zadissa A."/>
            <person name="Li W."/>
            <person name="Niimura Y."/>
            <person name="Huang Z."/>
            <person name="Li C."/>
            <person name="White S."/>
            <person name="Xiong Z."/>
            <person name="Fang D."/>
            <person name="Wang B."/>
            <person name="Ming Y."/>
            <person name="Chen Y."/>
            <person name="Zheng Y."/>
            <person name="Kuraku S."/>
            <person name="Pignatelli M."/>
            <person name="Herrero J."/>
            <person name="Beal K."/>
            <person name="Nozawa M."/>
            <person name="Li Q."/>
            <person name="Wang J."/>
            <person name="Zhang H."/>
            <person name="Yu L."/>
            <person name="Shigenobu S."/>
            <person name="Wang J."/>
            <person name="Liu J."/>
            <person name="Flicek P."/>
            <person name="Searle S."/>
            <person name="Wang J."/>
            <person name="Kuratani S."/>
            <person name="Yin Y."/>
            <person name="Aken B."/>
            <person name="Zhang G."/>
            <person name="Irie N."/>
        </authorList>
    </citation>
    <scope>NUCLEOTIDE SEQUENCE [LARGE SCALE GENOMIC DNA]</scope>
</reference>
<gene>
    <name evidence="2" type="ORF">UY3_11611</name>
</gene>
<protein>
    <submittedName>
        <fullName evidence="2">Uncharacterized protein</fullName>
    </submittedName>
</protein>